<dbReference type="AlphaFoldDB" id="A0A183BXP4"/>
<feature type="compositionally biased region" description="Basic and acidic residues" evidence="1">
    <location>
        <begin position="54"/>
        <end position="70"/>
    </location>
</feature>
<protein>
    <submittedName>
        <fullName evidence="3">SICAvar, type II</fullName>
    </submittedName>
</protein>
<feature type="region of interest" description="Disordered" evidence="1">
    <location>
        <begin position="152"/>
        <end position="172"/>
    </location>
</feature>
<evidence type="ECO:0000313" key="2">
    <source>
        <dbReference type="Proteomes" id="UP000050741"/>
    </source>
</evidence>
<name>A0A183BXP4_GLOPA</name>
<feature type="compositionally biased region" description="Basic and acidic residues" evidence="1">
    <location>
        <begin position="84"/>
        <end position="97"/>
    </location>
</feature>
<reference evidence="2" key="1">
    <citation type="submission" date="2013-12" db="EMBL/GenBank/DDBJ databases">
        <authorList>
            <person name="Aslett M."/>
        </authorList>
    </citation>
    <scope>NUCLEOTIDE SEQUENCE [LARGE SCALE GENOMIC DNA]</scope>
    <source>
        <strain evidence="2">Lindley</strain>
    </source>
</reference>
<feature type="region of interest" description="Disordered" evidence="1">
    <location>
        <begin position="54"/>
        <end position="101"/>
    </location>
</feature>
<dbReference type="Proteomes" id="UP000050741">
    <property type="component" value="Unassembled WGS sequence"/>
</dbReference>
<dbReference type="WBParaSite" id="GPLIN_000538400">
    <property type="protein sequence ID" value="GPLIN_000538400"/>
    <property type="gene ID" value="GPLIN_000538400"/>
</dbReference>
<reference evidence="2" key="2">
    <citation type="submission" date="2014-05" db="EMBL/GenBank/DDBJ databases">
        <title>The genome and life-stage specific transcriptomes of Globodera pallida elucidate key aspects of plant parasitism by a cyst nematode.</title>
        <authorList>
            <person name="Cotton J.A."/>
            <person name="Lilley C.J."/>
            <person name="Jones L.M."/>
            <person name="Kikuchi T."/>
            <person name="Reid A.J."/>
            <person name="Thorpe P."/>
            <person name="Tsai I.J."/>
            <person name="Beasley H."/>
            <person name="Blok V."/>
            <person name="Cock P.J.A."/>
            <person name="Van den Akker S.E."/>
            <person name="Holroyd N."/>
            <person name="Hunt M."/>
            <person name="Mantelin S."/>
            <person name="Naghra H."/>
            <person name="Pain A."/>
            <person name="Palomares-Rius J.E."/>
            <person name="Zarowiecki M."/>
            <person name="Berriman M."/>
            <person name="Jones J.T."/>
            <person name="Urwin P.E."/>
        </authorList>
    </citation>
    <scope>NUCLEOTIDE SEQUENCE [LARGE SCALE GENOMIC DNA]</scope>
    <source>
        <strain evidence="2">Lindley</strain>
    </source>
</reference>
<reference evidence="3" key="3">
    <citation type="submission" date="2016-06" db="UniProtKB">
        <authorList>
            <consortium name="WormBaseParasite"/>
        </authorList>
    </citation>
    <scope>IDENTIFICATION</scope>
</reference>
<keyword evidence="2" id="KW-1185">Reference proteome</keyword>
<organism evidence="2 3">
    <name type="scientific">Globodera pallida</name>
    <name type="common">Potato cyst nematode worm</name>
    <name type="synonym">Heterodera pallida</name>
    <dbReference type="NCBI Taxonomy" id="36090"/>
    <lineage>
        <taxon>Eukaryota</taxon>
        <taxon>Metazoa</taxon>
        <taxon>Ecdysozoa</taxon>
        <taxon>Nematoda</taxon>
        <taxon>Chromadorea</taxon>
        <taxon>Rhabditida</taxon>
        <taxon>Tylenchina</taxon>
        <taxon>Tylenchomorpha</taxon>
        <taxon>Tylenchoidea</taxon>
        <taxon>Heteroderidae</taxon>
        <taxon>Heteroderinae</taxon>
        <taxon>Globodera</taxon>
    </lineage>
</organism>
<sequence length="172" mass="19091">MSKWRRFMESLSPELRKKFDGLHAEAAKMDNNKLQRSIQEFIGKLSSEQKKMYDEIQQRGGGMERGRGEGETGGGGEPEGGKAMTEKLDESASRKDLAPATRDALRSIKNIYGRSGLKATQKCEQIQRLLNKISPEDKAKLKVPSDLLTMNCREAGGDGPQNLVEGISRGRH</sequence>
<evidence type="ECO:0000313" key="3">
    <source>
        <dbReference type="WBParaSite" id="GPLIN_000538400"/>
    </source>
</evidence>
<evidence type="ECO:0000256" key="1">
    <source>
        <dbReference type="SAM" id="MobiDB-lite"/>
    </source>
</evidence>
<accession>A0A183BXP4</accession>
<proteinExistence type="predicted"/>